<dbReference type="AlphaFoldDB" id="A0A2S6GSW4"/>
<evidence type="ECO:0000313" key="3">
    <source>
        <dbReference type="Proteomes" id="UP000239203"/>
    </source>
</evidence>
<feature type="transmembrane region" description="Helical" evidence="1">
    <location>
        <begin position="144"/>
        <end position="167"/>
    </location>
</feature>
<name>A0A2S6GSW4_9PSEU</name>
<sequence>MWFGVLAVGMPLALWLVLPFLWRQTLSMSGFAGEPGTVVVGSCEEVHVERDSYQYTCSGAFFPDGSAVPAGTATLRPSYEHPAEGTRFTVRRNGSTAATKSTPELVLGTGFMVALATIPALAACYFAVMAVLGRPGTRYATGFLIGLFTASAIWALALLGGLVTWIVGA</sequence>
<comment type="caution">
    <text evidence="2">The sequence shown here is derived from an EMBL/GenBank/DDBJ whole genome shotgun (WGS) entry which is preliminary data.</text>
</comment>
<organism evidence="2 3">
    <name type="scientific">Actinokineospora auranticolor</name>
    <dbReference type="NCBI Taxonomy" id="155976"/>
    <lineage>
        <taxon>Bacteria</taxon>
        <taxon>Bacillati</taxon>
        <taxon>Actinomycetota</taxon>
        <taxon>Actinomycetes</taxon>
        <taxon>Pseudonocardiales</taxon>
        <taxon>Pseudonocardiaceae</taxon>
        <taxon>Actinokineospora</taxon>
    </lineage>
</organism>
<keyword evidence="1" id="KW-1133">Transmembrane helix</keyword>
<protein>
    <submittedName>
        <fullName evidence="2">Uncharacterized protein</fullName>
    </submittedName>
</protein>
<keyword evidence="3" id="KW-1185">Reference proteome</keyword>
<keyword evidence="1" id="KW-0472">Membrane</keyword>
<accession>A0A2S6GSW4</accession>
<feature type="transmembrane region" description="Helical" evidence="1">
    <location>
        <begin position="111"/>
        <end position="132"/>
    </location>
</feature>
<keyword evidence="1" id="KW-0812">Transmembrane</keyword>
<proteinExistence type="predicted"/>
<gene>
    <name evidence="2" type="ORF">CLV40_10571</name>
</gene>
<reference evidence="2 3" key="1">
    <citation type="submission" date="2018-02" db="EMBL/GenBank/DDBJ databases">
        <title>Genomic Encyclopedia of Archaeal and Bacterial Type Strains, Phase II (KMG-II): from individual species to whole genera.</title>
        <authorList>
            <person name="Goeker M."/>
        </authorList>
    </citation>
    <scope>NUCLEOTIDE SEQUENCE [LARGE SCALE GENOMIC DNA]</scope>
    <source>
        <strain evidence="2 3">YU 961-1</strain>
    </source>
</reference>
<evidence type="ECO:0000256" key="1">
    <source>
        <dbReference type="SAM" id="Phobius"/>
    </source>
</evidence>
<dbReference type="Proteomes" id="UP000239203">
    <property type="component" value="Unassembled WGS sequence"/>
</dbReference>
<dbReference type="EMBL" id="PTIX01000005">
    <property type="protein sequence ID" value="PPK68348.1"/>
    <property type="molecule type" value="Genomic_DNA"/>
</dbReference>
<evidence type="ECO:0000313" key="2">
    <source>
        <dbReference type="EMBL" id="PPK68348.1"/>
    </source>
</evidence>